<keyword evidence="3" id="KW-1185">Reference proteome</keyword>
<dbReference type="OrthoDB" id="273591at2759"/>
<dbReference type="OMA" id="EHHTNDG"/>
<sequence>MSSAALGDTSLPASEPSSTACRPPKQPRHVAFFLGEEEMCDNEKAHATRNADRRGMHTSITADEHRAWSTRAAESDALRQRALQCGEDIARVASGLGYEVVTHPPTAFLKRNLAGVSTSAAVSKPEVEPQRLTAADGIPTYVVDSAASPSPPSAAMPSVLPPAFAKEDTLDSCSSRSSSLGTEEQVGLVPVLSPLLPAEEAGQSLPLDEVTLPRALSSREDTSHYTFTEPLTHSLREEEPSWRDDDNEGSSPFGLLRENFPPSRPYSTTNRLLQSSTNSLGEQSAPSTTQSSPNSSPLPRQSVLSRRAALARHHGVPGNLLGINLSTFQVRAMMADAASSRATSNANTSVSMENLNGTELPVVGVSQNTNGLLTPAVDALNIPAVRATDDEIWPLLYTRSIQ</sequence>
<feature type="region of interest" description="Disordered" evidence="1">
    <location>
        <begin position="1"/>
        <end position="26"/>
    </location>
</feature>
<feature type="compositionally biased region" description="Low complexity" evidence="1">
    <location>
        <begin position="283"/>
        <end position="299"/>
    </location>
</feature>
<reference evidence="2 3" key="1">
    <citation type="journal article" date="2015" name="PLoS Pathog.">
        <title>Leptomonas seymouri: Adaptations to the Dixenous Life Cycle Analyzed by Genome Sequencing, Transcriptome Profiling and Co-infection with Leishmania donovani.</title>
        <authorList>
            <person name="Kraeva N."/>
            <person name="Butenko A."/>
            <person name="Hlavacova J."/>
            <person name="Kostygov A."/>
            <person name="Myskova J."/>
            <person name="Grybchuk D."/>
            <person name="Lestinova T."/>
            <person name="Votypka J."/>
            <person name="Volf P."/>
            <person name="Opperdoes F."/>
            <person name="Flegontov P."/>
            <person name="Lukes J."/>
            <person name="Yurchenko V."/>
        </authorList>
    </citation>
    <scope>NUCLEOTIDE SEQUENCE [LARGE SCALE GENOMIC DNA]</scope>
    <source>
        <strain evidence="2 3">ATCC 30220</strain>
    </source>
</reference>
<organism evidence="2 3">
    <name type="scientific">Leptomonas seymouri</name>
    <dbReference type="NCBI Taxonomy" id="5684"/>
    <lineage>
        <taxon>Eukaryota</taxon>
        <taxon>Discoba</taxon>
        <taxon>Euglenozoa</taxon>
        <taxon>Kinetoplastea</taxon>
        <taxon>Metakinetoplastina</taxon>
        <taxon>Trypanosomatida</taxon>
        <taxon>Trypanosomatidae</taxon>
        <taxon>Leishmaniinae</taxon>
        <taxon>Leptomonas</taxon>
    </lineage>
</organism>
<feature type="compositionally biased region" description="Basic and acidic residues" evidence="1">
    <location>
        <begin position="234"/>
        <end position="244"/>
    </location>
</feature>
<gene>
    <name evidence="2" type="ORF">ABL78_1089</name>
</gene>
<dbReference type="AlphaFoldDB" id="A0A0N0P8D7"/>
<dbReference type="VEuPathDB" id="TriTrypDB:Lsey_0016_0430"/>
<evidence type="ECO:0000313" key="3">
    <source>
        <dbReference type="Proteomes" id="UP000038009"/>
    </source>
</evidence>
<comment type="caution">
    <text evidence="2">The sequence shown here is derived from an EMBL/GenBank/DDBJ whole genome shotgun (WGS) entry which is preliminary data.</text>
</comment>
<feature type="compositionally biased region" description="Polar residues" evidence="1">
    <location>
        <begin position="265"/>
        <end position="282"/>
    </location>
</feature>
<evidence type="ECO:0000256" key="1">
    <source>
        <dbReference type="SAM" id="MobiDB-lite"/>
    </source>
</evidence>
<accession>A0A0N0P8D7</accession>
<protein>
    <submittedName>
        <fullName evidence="2">Uncharacterized protein</fullName>
    </submittedName>
</protein>
<name>A0A0N0P8D7_LEPSE</name>
<feature type="compositionally biased region" description="Polar residues" evidence="1">
    <location>
        <begin position="11"/>
        <end position="20"/>
    </location>
</feature>
<evidence type="ECO:0000313" key="2">
    <source>
        <dbReference type="EMBL" id="KPI89826.1"/>
    </source>
</evidence>
<proteinExistence type="predicted"/>
<dbReference type="EMBL" id="LJSK01000016">
    <property type="protein sequence ID" value="KPI89826.1"/>
    <property type="molecule type" value="Genomic_DNA"/>
</dbReference>
<feature type="region of interest" description="Disordered" evidence="1">
    <location>
        <begin position="221"/>
        <end position="309"/>
    </location>
</feature>
<dbReference type="Proteomes" id="UP000038009">
    <property type="component" value="Unassembled WGS sequence"/>
</dbReference>